<dbReference type="Gene3D" id="1.20.1440.40">
    <property type="entry name" value="YqcC-like"/>
    <property type="match status" value="1"/>
</dbReference>
<feature type="domain" description="YqcC-like" evidence="1">
    <location>
        <begin position="8"/>
        <end position="103"/>
    </location>
</feature>
<organism evidence="2 3">
    <name type="scientific">Azomonas agilis</name>
    <dbReference type="NCBI Taxonomy" id="116849"/>
    <lineage>
        <taxon>Bacteria</taxon>
        <taxon>Pseudomonadati</taxon>
        <taxon>Pseudomonadota</taxon>
        <taxon>Gammaproteobacteria</taxon>
        <taxon>Pseudomonadales</taxon>
        <taxon>Pseudomonadaceae</taxon>
        <taxon>Azomonas</taxon>
    </lineage>
</organism>
<dbReference type="Pfam" id="PF04287">
    <property type="entry name" value="DUF446"/>
    <property type="match status" value="1"/>
</dbReference>
<comment type="caution">
    <text evidence="2">The sequence shown here is derived from an EMBL/GenBank/DDBJ whole genome shotgun (WGS) entry which is preliminary data.</text>
</comment>
<dbReference type="AlphaFoldDB" id="A0A562I1U8"/>
<gene>
    <name evidence="2" type="ORF">LX59_02303</name>
</gene>
<proteinExistence type="predicted"/>
<evidence type="ECO:0000313" key="2">
    <source>
        <dbReference type="EMBL" id="TWH64633.1"/>
    </source>
</evidence>
<dbReference type="SUPFAM" id="SSF158452">
    <property type="entry name" value="YqcC-like"/>
    <property type="match status" value="1"/>
</dbReference>
<evidence type="ECO:0000313" key="3">
    <source>
        <dbReference type="Proteomes" id="UP000319627"/>
    </source>
</evidence>
<name>A0A562I1U8_9GAMM</name>
<dbReference type="Proteomes" id="UP000319627">
    <property type="component" value="Unassembled WGS sequence"/>
</dbReference>
<sequence length="110" mass="12462">MDPRLPALAEQLLLIERELRLQGVWATQAPSPEALASTVPFAVDTLGFEEWLQWIFLPRMKEIIESNQNLPTASGILMMAELVYAQQPQYAGLLRALEQFDQLITHKLST</sequence>
<protein>
    <submittedName>
        <fullName evidence="2">Uncharacterized protein YqcC (DUF446 family)</fullName>
    </submittedName>
</protein>
<dbReference type="InterPro" id="IPR007384">
    <property type="entry name" value="UCP006257"/>
</dbReference>
<accession>A0A562I1U8</accession>
<reference evidence="2 3" key="1">
    <citation type="submission" date="2019-07" db="EMBL/GenBank/DDBJ databases">
        <title>Genomic Encyclopedia of Type Strains, Phase I: the one thousand microbial genomes (KMG-I) project.</title>
        <authorList>
            <person name="Kyrpides N."/>
        </authorList>
    </citation>
    <scope>NUCLEOTIDE SEQUENCE [LARGE SCALE GENOMIC DNA]</scope>
    <source>
        <strain evidence="2 3">DSM 375</strain>
    </source>
</reference>
<dbReference type="PIRSF" id="PIRSF006257">
    <property type="entry name" value="UCP006257"/>
    <property type="match status" value="1"/>
</dbReference>
<keyword evidence="3" id="KW-1185">Reference proteome</keyword>
<dbReference type="GO" id="GO:0044010">
    <property type="term" value="P:single-species biofilm formation"/>
    <property type="evidence" value="ECO:0007669"/>
    <property type="project" value="TreeGrafter"/>
</dbReference>
<evidence type="ECO:0000259" key="1">
    <source>
        <dbReference type="Pfam" id="PF04287"/>
    </source>
</evidence>
<dbReference type="PANTHER" id="PTHR39586">
    <property type="entry name" value="CYTOPLASMIC PROTEIN-RELATED"/>
    <property type="match status" value="1"/>
</dbReference>
<dbReference type="InterPro" id="IPR023376">
    <property type="entry name" value="YqcC-like_dom"/>
</dbReference>
<dbReference type="EMBL" id="VLKG01000008">
    <property type="protein sequence ID" value="TWH64633.1"/>
    <property type="molecule type" value="Genomic_DNA"/>
</dbReference>
<dbReference type="RefSeq" id="WP_144572002.1">
    <property type="nucleotide sequence ID" value="NZ_VLKG01000008.1"/>
</dbReference>
<dbReference type="PANTHER" id="PTHR39586:SF1">
    <property type="entry name" value="CYTOPLASMIC PROTEIN"/>
    <property type="match status" value="1"/>
</dbReference>
<dbReference type="InterPro" id="IPR036814">
    <property type="entry name" value="YqcC-like_sf"/>
</dbReference>
<dbReference type="OrthoDB" id="8794567at2"/>